<dbReference type="GO" id="GO:0015667">
    <property type="term" value="F:site-specific DNA-methyltransferase (cytosine-N4-specific) activity"/>
    <property type="evidence" value="ECO:0007669"/>
    <property type="project" value="UniProtKB-EC"/>
</dbReference>
<comment type="similarity">
    <text evidence="1">Belongs to the N(4)/N(6)-methyltransferase family. N(4) subfamily.</text>
</comment>
<evidence type="ECO:0000313" key="12">
    <source>
        <dbReference type="Proteomes" id="UP000280350"/>
    </source>
</evidence>
<dbReference type="Gene3D" id="3.40.50.150">
    <property type="entry name" value="Vaccinia Virus protein VP39"/>
    <property type="match status" value="1"/>
</dbReference>
<name>A0AAX1W272_PSEAJ</name>
<comment type="caution">
    <text evidence="11">The sequence shown here is derived from an EMBL/GenBank/DDBJ whole genome shotgun (WGS) entry which is preliminary data.</text>
</comment>
<evidence type="ECO:0000256" key="7">
    <source>
        <dbReference type="ARBA" id="ARBA00049120"/>
    </source>
</evidence>
<reference evidence="11 12" key="1">
    <citation type="submission" date="2018-08" db="EMBL/GenBank/DDBJ databases">
        <title>Recombination of ecologically and evolutionarily significant loci maintains genetic cohesion in the Pseudomonas syringae species complex.</title>
        <authorList>
            <person name="Dillon M."/>
            <person name="Thakur S."/>
            <person name="Almeida R.N.D."/>
            <person name="Weir B.S."/>
            <person name="Guttman D.S."/>
        </authorList>
    </citation>
    <scope>NUCLEOTIDE SEQUENCE [LARGE SCALE GENOMIC DNA]</scope>
    <source>
        <strain evidence="11 12">ICMP 2851</strain>
    </source>
</reference>
<evidence type="ECO:0000256" key="1">
    <source>
        <dbReference type="ARBA" id="ARBA00010203"/>
    </source>
</evidence>
<evidence type="ECO:0000256" key="4">
    <source>
        <dbReference type="ARBA" id="ARBA00022691"/>
    </source>
</evidence>
<gene>
    <name evidence="11" type="ORF">ALQ89_04286</name>
</gene>
<dbReference type="SUPFAM" id="SSF53335">
    <property type="entry name" value="S-adenosyl-L-methionine-dependent methyltransferases"/>
    <property type="match status" value="1"/>
</dbReference>
<dbReference type="GO" id="GO:0008170">
    <property type="term" value="F:N-methyltransferase activity"/>
    <property type="evidence" value="ECO:0007669"/>
    <property type="project" value="InterPro"/>
</dbReference>
<dbReference type="Proteomes" id="UP000280350">
    <property type="component" value="Unassembled WGS sequence"/>
</dbReference>
<dbReference type="InterPro" id="IPR029063">
    <property type="entry name" value="SAM-dependent_MTases_sf"/>
</dbReference>
<evidence type="ECO:0000313" key="11">
    <source>
        <dbReference type="EMBL" id="RML84375.1"/>
    </source>
</evidence>
<feature type="compositionally biased region" description="Basic and acidic residues" evidence="9">
    <location>
        <begin position="243"/>
        <end position="257"/>
    </location>
</feature>
<evidence type="ECO:0000256" key="9">
    <source>
        <dbReference type="SAM" id="MobiDB-lite"/>
    </source>
</evidence>
<proteinExistence type="inferred from homology"/>
<keyword evidence="3" id="KW-0808">Transferase</keyword>
<feature type="region of interest" description="Disordered" evidence="9">
    <location>
        <begin position="220"/>
        <end position="277"/>
    </location>
</feature>
<dbReference type="AlphaFoldDB" id="A0AAX1W272"/>
<evidence type="ECO:0000256" key="3">
    <source>
        <dbReference type="ARBA" id="ARBA00022679"/>
    </source>
</evidence>
<dbReference type="PRINTS" id="PR00508">
    <property type="entry name" value="S21N4MTFRASE"/>
</dbReference>
<dbReference type="PROSITE" id="PS00093">
    <property type="entry name" value="N4_MTASE"/>
    <property type="match status" value="1"/>
</dbReference>
<keyword evidence="2 11" id="KW-0489">Methyltransferase</keyword>
<dbReference type="EC" id="2.1.1.-" evidence="8"/>
<dbReference type="InterPro" id="IPR001091">
    <property type="entry name" value="RM_Methyltransferase"/>
</dbReference>
<dbReference type="InterPro" id="IPR002941">
    <property type="entry name" value="DNA_methylase_N4/N6"/>
</dbReference>
<dbReference type="GO" id="GO:0003677">
    <property type="term" value="F:DNA binding"/>
    <property type="evidence" value="ECO:0007669"/>
    <property type="project" value="UniProtKB-KW"/>
</dbReference>
<comment type="catalytic activity">
    <reaction evidence="7">
        <text>a 2'-deoxycytidine in DNA + S-adenosyl-L-methionine = an N(4)-methyl-2'-deoxycytidine in DNA + S-adenosyl-L-homocysteine + H(+)</text>
        <dbReference type="Rhea" id="RHEA:16857"/>
        <dbReference type="Rhea" id="RHEA-COMP:11369"/>
        <dbReference type="Rhea" id="RHEA-COMP:13674"/>
        <dbReference type="ChEBI" id="CHEBI:15378"/>
        <dbReference type="ChEBI" id="CHEBI:57856"/>
        <dbReference type="ChEBI" id="CHEBI:59789"/>
        <dbReference type="ChEBI" id="CHEBI:85452"/>
        <dbReference type="ChEBI" id="CHEBI:137933"/>
        <dbReference type="EC" id="2.1.1.113"/>
    </reaction>
</comment>
<sequence length="380" mass="42172">MDNLSLLPHLNDSRHPSESIMSQLHQILLGDCIDVMRTLPDESVHTCVTSPPYYGLRDYGVEGQIGLEETPAEFIARLVDVFREVRRVLRADRTIWVNMGDSYATGGRGGGGSYMAERGDAAWKGKGSATGWRSAPAGFKHKDLMGMPWRLAFALQDDGWYLRQDIIWHKPNPMPESTRDRCTKAHEYLFLLSKSRRYFYDQDAIKEPVAASSIARLSQNVDDQAGSDRVPGKTNGPMKAVRSRRDSFKREDSKREQAIPGQAFGTHRPDRDDSDYPLDVRNKRSVWSVPTVGYKGAHFATFPPDLIRPCILASAPRGGVVLDPFGGAGTTSLVSMQEGRRSIICELNPGYAALARARIDSAWLDGAAQMDVFRDSVPAA</sequence>
<evidence type="ECO:0000259" key="10">
    <source>
        <dbReference type="Pfam" id="PF01555"/>
    </source>
</evidence>
<keyword evidence="4" id="KW-0949">S-adenosyl-L-methionine</keyword>
<dbReference type="Pfam" id="PF01555">
    <property type="entry name" value="N6_N4_Mtase"/>
    <property type="match status" value="1"/>
</dbReference>
<evidence type="ECO:0000256" key="8">
    <source>
        <dbReference type="RuleBase" id="RU362026"/>
    </source>
</evidence>
<feature type="domain" description="DNA methylase N-4/N-6" evidence="10">
    <location>
        <begin position="44"/>
        <end position="355"/>
    </location>
</feature>
<organism evidence="11 12">
    <name type="scientific">Pseudomonas amygdali pv. tabaci</name>
    <name type="common">Pseudomonas syringae pv. tabaci</name>
    <dbReference type="NCBI Taxonomy" id="322"/>
    <lineage>
        <taxon>Bacteria</taxon>
        <taxon>Pseudomonadati</taxon>
        <taxon>Pseudomonadota</taxon>
        <taxon>Gammaproteobacteria</taxon>
        <taxon>Pseudomonadales</taxon>
        <taxon>Pseudomonadaceae</taxon>
        <taxon>Pseudomonas</taxon>
        <taxon>Pseudomonas amygdali</taxon>
    </lineage>
</organism>
<accession>A0AAX1W272</accession>
<dbReference type="InterPro" id="IPR017985">
    <property type="entry name" value="MeTrfase_CN4_CS"/>
</dbReference>
<evidence type="ECO:0000256" key="6">
    <source>
        <dbReference type="ARBA" id="ARBA00023125"/>
    </source>
</evidence>
<protein>
    <recommendedName>
        <fullName evidence="8">Methyltransferase</fullName>
        <ecNumber evidence="8">2.1.1.-</ecNumber>
    </recommendedName>
</protein>
<dbReference type="EMBL" id="RBNX01000015">
    <property type="protein sequence ID" value="RML84375.1"/>
    <property type="molecule type" value="Genomic_DNA"/>
</dbReference>
<evidence type="ECO:0000256" key="2">
    <source>
        <dbReference type="ARBA" id="ARBA00022603"/>
    </source>
</evidence>
<keyword evidence="6" id="KW-0238">DNA-binding</keyword>
<dbReference type="GO" id="GO:0009307">
    <property type="term" value="P:DNA restriction-modification system"/>
    <property type="evidence" value="ECO:0007669"/>
    <property type="project" value="UniProtKB-KW"/>
</dbReference>
<keyword evidence="5" id="KW-0680">Restriction system</keyword>
<evidence type="ECO:0000256" key="5">
    <source>
        <dbReference type="ARBA" id="ARBA00022747"/>
    </source>
</evidence>
<dbReference type="GO" id="GO:0032259">
    <property type="term" value="P:methylation"/>
    <property type="evidence" value="ECO:0007669"/>
    <property type="project" value="UniProtKB-KW"/>
</dbReference>